<evidence type="ECO:0000256" key="1">
    <source>
        <dbReference type="ARBA" id="ARBA00003413"/>
    </source>
</evidence>
<proteinExistence type="inferred from homology"/>
<comment type="function">
    <text evidence="1 5">Hydrolyzes diadenosine 5',5'''-P1,P4-tetraphosphate to yield ADP.</text>
</comment>
<protein>
    <recommendedName>
        <fullName evidence="5">Bis(5'-nucleosyl)-tetraphosphatase, symmetrical</fullName>
        <ecNumber evidence="5">3.6.1.41</ecNumber>
    </recommendedName>
    <alternativeName>
        <fullName evidence="5">Ap4A hydrolase</fullName>
    </alternativeName>
    <alternativeName>
        <fullName evidence="5">Diadenosine 5',5'''-P1,P4-tetraphosphate pyrophosphohydrolase</fullName>
    </alternativeName>
    <alternativeName>
        <fullName evidence="5">Diadenosine tetraphosphatase</fullName>
    </alternativeName>
</protein>
<comment type="catalytic activity">
    <reaction evidence="4 5">
        <text>P(1),P(4)-bis(5'-adenosyl) tetraphosphate + H2O = 2 ADP + 2 H(+)</text>
        <dbReference type="Rhea" id="RHEA:24252"/>
        <dbReference type="ChEBI" id="CHEBI:15377"/>
        <dbReference type="ChEBI" id="CHEBI:15378"/>
        <dbReference type="ChEBI" id="CHEBI:58141"/>
        <dbReference type="ChEBI" id="CHEBI:456216"/>
        <dbReference type="EC" id="3.6.1.41"/>
    </reaction>
</comment>
<dbReference type="InterPro" id="IPR029052">
    <property type="entry name" value="Metallo-depent_PP-like"/>
</dbReference>
<dbReference type="AlphaFoldDB" id="A0A9E9LYH2"/>
<evidence type="ECO:0000256" key="3">
    <source>
        <dbReference type="ARBA" id="ARBA00022801"/>
    </source>
</evidence>
<evidence type="ECO:0000313" key="8">
    <source>
        <dbReference type="Proteomes" id="UP001156215"/>
    </source>
</evidence>
<comment type="similarity">
    <text evidence="2 5">Belongs to the Ap4A hydrolase family.</text>
</comment>
<dbReference type="CDD" id="cd07422">
    <property type="entry name" value="MPP_ApaH"/>
    <property type="match status" value="1"/>
</dbReference>
<dbReference type="Pfam" id="PF00149">
    <property type="entry name" value="Metallophos"/>
    <property type="match status" value="1"/>
</dbReference>
<dbReference type="RefSeq" id="WP_269309781.1">
    <property type="nucleotide sequence ID" value="NZ_CP098242.1"/>
</dbReference>
<dbReference type="HAMAP" id="MF_00199">
    <property type="entry name" value="ApaH"/>
    <property type="match status" value="1"/>
</dbReference>
<dbReference type="PANTHER" id="PTHR40942:SF4">
    <property type="entry name" value="CYTOCHROME C5"/>
    <property type="match status" value="1"/>
</dbReference>
<name>A0A9E9LYH2_9BURK</name>
<dbReference type="SUPFAM" id="SSF56300">
    <property type="entry name" value="Metallo-dependent phosphatases"/>
    <property type="match status" value="1"/>
</dbReference>
<evidence type="ECO:0000259" key="6">
    <source>
        <dbReference type="Pfam" id="PF00149"/>
    </source>
</evidence>
<reference evidence="7" key="1">
    <citation type="journal article" date="2022" name="Front. Microbiol.">
        <title>New perspectives on an old grouping: The genomic and phenotypic variability of Oxalobacter formigenes and the implications for calcium oxalate stone prevention.</title>
        <authorList>
            <person name="Chmiel J.A."/>
            <person name="Carr C."/>
            <person name="Stuivenberg G.A."/>
            <person name="Venema R."/>
            <person name="Chanyi R.M."/>
            <person name="Al K.F."/>
            <person name="Giguere D."/>
            <person name="Say H."/>
            <person name="Akouris P.P."/>
            <person name="Dominguez Romero S.A."/>
            <person name="Kwong A."/>
            <person name="Tai V."/>
            <person name="Koval S.F."/>
            <person name="Razvi H."/>
            <person name="Bjazevic J."/>
            <person name="Burton J.P."/>
        </authorList>
    </citation>
    <scope>NUCLEOTIDE SEQUENCE</scope>
    <source>
        <strain evidence="7">WoOx3</strain>
    </source>
</reference>
<accession>A0A9E9LYH2</accession>
<dbReference type="PIRSF" id="PIRSF000903">
    <property type="entry name" value="B5n-ttraPtase_sm"/>
    <property type="match status" value="1"/>
</dbReference>
<dbReference type="Gene3D" id="3.60.21.10">
    <property type="match status" value="1"/>
</dbReference>
<feature type="domain" description="Calcineurin-like phosphoesterase" evidence="6">
    <location>
        <begin position="1"/>
        <end position="147"/>
    </location>
</feature>
<dbReference type="InterPro" id="IPR004843">
    <property type="entry name" value="Calcineurin-like_PHP"/>
</dbReference>
<keyword evidence="8" id="KW-1185">Reference proteome</keyword>
<dbReference type="EC" id="3.6.1.41" evidence="5"/>
<evidence type="ECO:0000256" key="4">
    <source>
        <dbReference type="ARBA" id="ARBA00049417"/>
    </source>
</evidence>
<gene>
    <name evidence="5" type="primary">apaH</name>
    <name evidence="7" type="ORF">NB640_03520</name>
</gene>
<dbReference type="InterPro" id="IPR004617">
    <property type="entry name" value="ApaH"/>
</dbReference>
<evidence type="ECO:0000313" key="7">
    <source>
        <dbReference type="EMBL" id="WAW10736.1"/>
    </source>
</evidence>
<dbReference type="PANTHER" id="PTHR40942">
    <property type="match status" value="1"/>
</dbReference>
<dbReference type="NCBIfam" id="TIGR00668">
    <property type="entry name" value="apaH"/>
    <property type="match status" value="1"/>
</dbReference>
<dbReference type="KEGG" id="ovb:NB640_03520"/>
<evidence type="ECO:0000256" key="5">
    <source>
        <dbReference type="HAMAP-Rule" id="MF_00199"/>
    </source>
</evidence>
<organism evidence="7 8">
    <name type="scientific">Oxalobacter vibrioformis</name>
    <dbReference type="NCBI Taxonomy" id="933080"/>
    <lineage>
        <taxon>Bacteria</taxon>
        <taxon>Pseudomonadati</taxon>
        <taxon>Pseudomonadota</taxon>
        <taxon>Betaproteobacteria</taxon>
        <taxon>Burkholderiales</taxon>
        <taxon>Oxalobacteraceae</taxon>
        <taxon>Oxalobacter</taxon>
    </lineage>
</organism>
<dbReference type="GO" id="GO:0008803">
    <property type="term" value="F:bis(5'-nucleosyl)-tetraphosphatase (symmetrical) activity"/>
    <property type="evidence" value="ECO:0007669"/>
    <property type="project" value="UniProtKB-UniRule"/>
</dbReference>
<dbReference type="EMBL" id="CP098242">
    <property type="protein sequence ID" value="WAW10736.1"/>
    <property type="molecule type" value="Genomic_DNA"/>
</dbReference>
<dbReference type="NCBIfam" id="NF001204">
    <property type="entry name" value="PRK00166.1"/>
    <property type="match status" value="1"/>
</dbReference>
<evidence type="ECO:0000256" key="2">
    <source>
        <dbReference type="ARBA" id="ARBA00005419"/>
    </source>
</evidence>
<dbReference type="Proteomes" id="UP001156215">
    <property type="component" value="Chromosome"/>
</dbReference>
<keyword evidence="3 5" id="KW-0378">Hydrolase</keyword>
<sequence length="274" mass="30784">MKTYAIGDIQGCLEPLKMLMKKIEHDTPDARYLFAGDLVNRGPHSLETLRFVRDMGEMAVSVLGNHDLHLLAIAAGARKKERLGSLQAIFDAPDGDELIDWLRRRPLAYAESGMLLVHAGVLPQWTVEQTLMLAKEVESVLQGPDWMVFMQEMYGDQPATWQDDLTGTDRLRCIVNGLTRLRFCSEDGEMEFDAKEGLSEAPAGFIPWFDVKARQTKNDTIIFGHWSALGLLLRPDLMALDTGCVWGRQLTAVRLDDRALYQVDCQGLCTPDVF</sequence>